<evidence type="ECO:0000313" key="1">
    <source>
        <dbReference type="EMBL" id="GAI83324.1"/>
    </source>
</evidence>
<name>X1TTF6_9ZZZZ</name>
<proteinExistence type="predicted"/>
<dbReference type="AlphaFoldDB" id="X1TTF6"/>
<comment type="caution">
    <text evidence="1">The sequence shown here is derived from an EMBL/GenBank/DDBJ whole genome shotgun (WGS) entry which is preliminary data.</text>
</comment>
<organism evidence="1">
    <name type="scientific">marine sediment metagenome</name>
    <dbReference type="NCBI Taxonomy" id="412755"/>
    <lineage>
        <taxon>unclassified sequences</taxon>
        <taxon>metagenomes</taxon>
        <taxon>ecological metagenomes</taxon>
    </lineage>
</organism>
<dbReference type="EMBL" id="BARW01012359">
    <property type="protein sequence ID" value="GAI83324.1"/>
    <property type="molecule type" value="Genomic_DNA"/>
</dbReference>
<reference evidence="1" key="1">
    <citation type="journal article" date="2014" name="Front. Microbiol.">
        <title>High frequency of phylogenetically diverse reductive dehalogenase-homologous genes in deep subseafloor sedimentary metagenomes.</title>
        <authorList>
            <person name="Kawai M."/>
            <person name="Futagami T."/>
            <person name="Toyoda A."/>
            <person name="Takaki Y."/>
            <person name="Nishi S."/>
            <person name="Hori S."/>
            <person name="Arai W."/>
            <person name="Tsubouchi T."/>
            <person name="Morono Y."/>
            <person name="Uchiyama I."/>
            <person name="Ito T."/>
            <person name="Fujiyama A."/>
            <person name="Inagaki F."/>
            <person name="Takami H."/>
        </authorList>
    </citation>
    <scope>NUCLEOTIDE SEQUENCE</scope>
    <source>
        <strain evidence="1">Expedition CK06-06</strain>
    </source>
</reference>
<accession>X1TTF6</accession>
<feature type="non-terminal residue" evidence="1">
    <location>
        <position position="1"/>
    </location>
</feature>
<protein>
    <submittedName>
        <fullName evidence="1">Uncharacterized protein</fullName>
    </submittedName>
</protein>
<sequence length="61" mass="6901">QKTKIGDSLKSGKDIAEMAKKKFNMSITRQHINNILKELGLNDHVGRKTGKPVKKTRVTRI</sequence>
<gene>
    <name evidence="1" type="ORF">S12H4_23318</name>
</gene>